<evidence type="ECO:0000256" key="1">
    <source>
        <dbReference type="SAM" id="Coils"/>
    </source>
</evidence>
<dbReference type="eggNOG" id="KOG2579">
    <property type="taxonomic scope" value="Eukaryota"/>
</dbReference>
<dbReference type="PhylomeDB" id="B4J2V1"/>
<dbReference type="CDD" id="cd00087">
    <property type="entry name" value="FReD"/>
    <property type="match status" value="1"/>
</dbReference>
<dbReference type="SUPFAM" id="SSF56496">
    <property type="entry name" value="Fibrinogen C-terminal domain-like"/>
    <property type="match status" value="1"/>
</dbReference>
<feature type="domain" description="Fibrinogen C-terminal" evidence="2">
    <location>
        <begin position="222"/>
        <end position="396"/>
    </location>
</feature>
<dbReference type="OMA" id="CASENKF"/>
<accession>B4J2V1</accession>
<dbReference type="SMR" id="B4J2V1"/>
<name>B4J2V1_DROGR</name>
<dbReference type="PROSITE" id="PS51406">
    <property type="entry name" value="FIBRINOGEN_C_2"/>
    <property type="match status" value="1"/>
</dbReference>
<dbReference type="AlphaFoldDB" id="B4J2V1"/>
<reference evidence="3 4" key="1">
    <citation type="journal article" date="2007" name="Nature">
        <title>Evolution of genes and genomes on the Drosophila phylogeny.</title>
        <authorList>
            <consortium name="Drosophila 12 Genomes Consortium"/>
            <person name="Clark A.G."/>
            <person name="Eisen M.B."/>
            <person name="Smith D.R."/>
            <person name="Bergman C.M."/>
            <person name="Oliver B."/>
            <person name="Markow T.A."/>
            <person name="Kaufman T.C."/>
            <person name="Kellis M."/>
            <person name="Gelbart W."/>
            <person name="Iyer V.N."/>
            <person name="Pollard D.A."/>
            <person name="Sackton T.B."/>
            <person name="Larracuente A.M."/>
            <person name="Singh N.D."/>
            <person name="Abad J.P."/>
            <person name="Abt D.N."/>
            <person name="Adryan B."/>
            <person name="Aguade M."/>
            <person name="Akashi H."/>
            <person name="Anderson W.W."/>
            <person name="Aquadro C.F."/>
            <person name="Ardell D.H."/>
            <person name="Arguello R."/>
            <person name="Artieri C.G."/>
            <person name="Barbash D.A."/>
            <person name="Barker D."/>
            <person name="Barsanti P."/>
            <person name="Batterham P."/>
            <person name="Batzoglou S."/>
            <person name="Begun D."/>
            <person name="Bhutkar A."/>
            <person name="Blanco E."/>
            <person name="Bosak S.A."/>
            <person name="Bradley R.K."/>
            <person name="Brand A.D."/>
            <person name="Brent M.R."/>
            <person name="Brooks A.N."/>
            <person name="Brown R.H."/>
            <person name="Butlin R.K."/>
            <person name="Caggese C."/>
            <person name="Calvi B.R."/>
            <person name="Bernardo de Carvalho A."/>
            <person name="Caspi A."/>
            <person name="Castrezana S."/>
            <person name="Celniker S.E."/>
            <person name="Chang J.L."/>
            <person name="Chapple C."/>
            <person name="Chatterji S."/>
            <person name="Chinwalla A."/>
            <person name="Civetta A."/>
            <person name="Clifton S.W."/>
            <person name="Comeron J.M."/>
            <person name="Costello J.C."/>
            <person name="Coyne J.A."/>
            <person name="Daub J."/>
            <person name="David R.G."/>
            <person name="Delcher A.L."/>
            <person name="Delehaunty K."/>
            <person name="Do C.B."/>
            <person name="Ebling H."/>
            <person name="Edwards K."/>
            <person name="Eickbush T."/>
            <person name="Evans J.D."/>
            <person name="Filipski A."/>
            <person name="Findeiss S."/>
            <person name="Freyhult E."/>
            <person name="Fulton L."/>
            <person name="Fulton R."/>
            <person name="Garcia A.C."/>
            <person name="Gardiner A."/>
            <person name="Garfield D.A."/>
            <person name="Garvin B.E."/>
            <person name="Gibson G."/>
            <person name="Gilbert D."/>
            <person name="Gnerre S."/>
            <person name="Godfrey J."/>
            <person name="Good R."/>
            <person name="Gotea V."/>
            <person name="Gravely B."/>
            <person name="Greenberg A.J."/>
            <person name="Griffiths-Jones S."/>
            <person name="Gross S."/>
            <person name="Guigo R."/>
            <person name="Gustafson E.A."/>
            <person name="Haerty W."/>
            <person name="Hahn M.W."/>
            <person name="Halligan D.L."/>
            <person name="Halpern A.L."/>
            <person name="Halter G.M."/>
            <person name="Han M.V."/>
            <person name="Heger A."/>
            <person name="Hillier L."/>
            <person name="Hinrichs A.S."/>
            <person name="Holmes I."/>
            <person name="Hoskins R.A."/>
            <person name="Hubisz M.J."/>
            <person name="Hultmark D."/>
            <person name="Huntley M.A."/>
            <person name="Jaffe D.B."/>
            <person name="Jagadeeshan S."/>
            <person name="Jeck W.R."/>
            <person name="Johnson J."/>
            <person name="Jones C.D."/>
            <person name="Jordan W.C."/>
            <person name="Karpen G.H."/>
            <person name="Kataoka E."/>
            <person name="Keightley P.D."/>
            <person name="Kheradpour P."/>
            <person name="Kirkness E.F."/>
            <person name="Koerich L.B."/>
            <person name="Kristiansen K."/>
            <person name="Kudrna D."/>
            <person name="Kulathinal R.J."/>
            <person name="Kumar S."/>
            <person name="Kwok R."/>
            <person name="Lander E."/>
            <person name="Langley C.H."/>
            <person name="Lapoint R."/>
            <person name="Lazzaro B.P."/>
            <person name="Lee S.J."/>
            <person name="Levesque L."/>
            <person name="Li R."/>
            <person name="Lin C.F."/>
            <person name="Lin M.F."/>
            <person name="Lindblad-Toh K."/>
            <person name="Llopart A."/>
            <person name="Long M."/>
            <person name="Low L."/>
            <person name="Lozovsky E."/>
            <person name="Lu J."/>
            <person name="Luo M."/>
            <person name="Machado C.A."/>
            <person name="Makalowski W."/>
            <person name="Marzo M."/>
            <person name="Matsuda M."/>
            <person name="Matzkin L."/>
            <person name="McAllister B."/>
            <person name="McBride C.S."/>
            <person name="McKernan B."/>
            <person name="McKernan K."/>
            <person name="Mendez-Lago M."/>
            <person name="Minx P."/>
            <person name="Mollenhauer M.U."/>
            <person name="Montooth K."/>
            <person name="Mount S.M."/>
            <person name="Mu X."/>
            <person name="Myers E."/>
            <person name="Negre B."/>
            <person name="Newfeld S."/>
            <person name="Nielsen R."/>
            <person name="Noor M.A."/>
            <person name="O'Grady P."/>
            <person name="Pachter L."/>
            <person name="Papaceit M."/>
            <person name="Parisi M.J."/>
            <person name="Parisi M."/>
            <person name="Parts L."/>
            <person name="Pedersen J.S."/>
            <person name="Pesole G."/>
            <person name="Phillippy A.M."/>
            <person name="Ponting C.P."/>
            <person name="Pop M."/>
            <person name="Porcelli D."/>
            <person name="Powell J.R."/>
            <person name="Prohaska S."/>
            <person name="Pruitt K."/>
            <person name="Puig M."/>
            <person name="Quesneville H."/>
            <person name="Ram K.R."/>
            <person name="Rand D."/>
            <person name="Rasmussen M.D."/>
            <person name="Reed L.K."/>
            <person name="Reenan R."/>
            <person name="Reily A."/>
            <person name="Remington K.A."/>
            <person name="Rieger T.T."/>
            <person name="Ritchie M.G."/>
            <person name="Robin C."/>
            <person name="Rogers Y.H."/>
            <person name="Rohde C."/>
            <person name="Rozas J."/>
            <person name="Rubenfield M.J."/>
            <person name="Ruiz A."/>
            <person name="Russo S."/>
            <person name="Salzberg S.L."/>
            <person name="Sanchez-Gracia A."/>
            <person name="Saranga D.J."/>
            <person name="Sato H."/>
            <person name="Schaeffer S.W."/>
            <person name="Schatz M.C."/>
            <person name="Schlenke T."/>
            <person name="Schwartz R."/>
            <person name="Segarra C."/>
            <person name="Singh R.S."/>
            <person name="Sirot L."/>
            <person name="Sirota M."/>
            <person name="Sisneros N.B."/>
            <person name="Smith C.D."/>
            <person name="Smith T.F."/>
            <person name="Spieth J."/>
            <person name="Stage D.E."/>
            <person name="Stark A."/>
            <person name="Stephan W."/>
            <person name="Strausberg R.L."/>
            <person name="Strempel S."/>
            <person name="Sturgill D."/>
            <person name="Sutton G."/>
            <person name="Sutton G.G."/>
            <person name="Tao W."/>
            <person name="Teichmann S."/>
            <person name="Tobari Y.N."/>
            <person name="Tomimura Y."/>
            <person name="Tsolas J.M."/>
            <person name="Valente V.L."/>
            <person name="Venter E."/>
            <person name="Venter J.C."/>
            <person name="Vicario S."/>
            <person name="Vieira F.G."/>
            <person name="Vilella A.J."/>
            <person name="Villasante A."/>
            <person name="Walenz B."/>
            <person name="Wang J."/>
            <person name="Wasserman M."/>
            <person name="Watts T."/>
            <person name="Wilson D."/>
            <person name="Wilson R.K."/>
            <person name="Wing R.A."/>
            <person name="Wolfner M.F."/>
            <person name="Wong A."/>
            <person name="Wong G.K."/>
            <person name="Wu C.I."/>
            <person name="Wu G."/>
            <person name="Yamamoto D."/>
            <person name="Yang H.P."/>
            <person name="Yang S.P."/>
            <person name="Yorke J.A."/>
            <person name="Yoshida K."/>
            <person name="Zdobnov E."/>
            <person name="Zhang P."/>
            <person name="Zhang Y."/>
            <person name="Zimin A.V."/>
            <person name="Baldwin J."/>
            <person name="Abdouelleil A."/>
            <person name="Abdulkadir J."/>
            <person name="Abebe A."/>
            <person name="Abera B."/>
            <person name="Abreu J."/>
            <person name="Acer S.C."/>
            <person name="Aftuck L."/>
            <person name="Alexander A."/>
            <person name="An P."/>
            <person name="Anderson E."/>
            <person name="Anderson S."/>
            <person name="Arachi H."/>
            <person name="Azer M."/>
            <person name="Bachantsang P."/>
            <person name="Barry A."/>
            <person name="Bayul T."/>
            <person name="Berlin A."/>
            <person name="Bessette D."/>
            <person name="Bloom T."/>
            <person name="Blye J."/>
            <person name="Boguslavskiy L."/>
            <person name="Bonnet C."/>
            <person name="Boukhgalter B."/>
            <person name="Bourzgui I."/>
            <person name="Brown A."/>
            <person name="Cahill P."/>
            <person name="Channer S."/>
            <person name="Cheshatsang Y."/>
            <person name="Chuda L."/>
            <person name="Citroen M."/>
            <person name="Collymore A."/>
            <person name="Cooke P."/>
            <person name="Costello M."/>
            <person name="D'Aco K."/>
            <person name="Daza R."/>
            <person name="De Haan G."/>
            <person name="DeGray S."/>
            <person name="DeMaso C."/>
            <person name="Dhargay N."/>
            <person name="Dooley K."/>
            <person name="Dooley E."/>
            <person name="Doricent M."/>
            <person name="Dorje P."/>
            <person name="Dorjee K."/>
            <person name="Dupes A."/>
            <person name="Elong R."/>
            <person name="Falk J."/>
            <person name="Farina A."/>
            <person name="Faro S."/>
            <person name="Ferguson D."/>
            <person name="Fisher S."/>
            <person name="Foley C.D."/>
            <person name="Franke A."/>
            <person name="Friedrich D."/>
            <person name="Gadbois L."/>
            <person name="Gearin G."/>
            <person name="Gearin C.R."/>
            <person name="Giannoukos G."/>
            <person name="Goode T."/>
            <person name="Graham J."/>
            <person name="Grandbois E."/>
            <person name="Grewal S."/>
            <person name="Gyaltsen K."/>
            <person name="Hafez N."/>
            <person name="Hagos B."/>
            <person name="Hall J."/>
            <person name="Henson C."/>
            <person name="Hollinger A."/>
            <person name="Honan T."/>
            <person name="Huard M.D."/>
            <person name="Hughes L."/>
            <person name="Hurhula B."/>
            <person name="Husby M.E."/>
            <person name="Kamat A."/>
            <person name="Kanga B."/>
            <person name="Kashin S."/>
            <person name="Khazanovich D."/>
            <person name="Kisner P."/>
            <person name="Lance K."/>
            <person name="Lara M."/>
            <person name="Lee W."/>
            <person name="Lennon N."/>
            <person name="Letendre F."/>
            <person name="LeVine R."/>
            <person name="Lipovsky A."/>
            <person name="Liu X."/>
            <person name="Liu J."/>
            <person name="Liu S."/>
            <person name="Lokyitsang T."/>
            <person name="Lokyitsang Y."/>
            <person name="Lubonja R."/>
            <person name="Lui A."/>
            <person name="MacDonald P."/>
            <person name="Magnisalis V."/>
            <person name="Maru K."/>
            <person name="Matthews C."/>
            <person name="McCusker W."/>
            <person name="McDonough S."/>
            <person name="Mehta T."/>
            <person name="Meldrim J."/>
            <person name="Meneus L."/>
            <person name="Mihai O."/>
            <person name="Mihalev A."/>
            <person name="Mihova T."/>
            <person name="Mittelman R."/>
            <person name="Mlenga V."/>
            <person name="Montmayeur A."/>
            <person name="Mulrain L."/>
            <person name="Navidi A."/>
            <person name="Naylor J."/>
            <person name="Negash T."/>
            <person name="Nguyen T."/>
            <person name="Nguyen N."/>
            <person name="Nicol R."/>
            <person name="Norbu C."/>
            <person name="Norbu N."/>
            <person name="Novod N."/>
            <person name="O'Neill B."/>
            <person name="Osman S."/>
            <person name="Markiewicz E."/>
            <person name="Oyono O.L."/>
            <person name="Patti C."/>
            <person name="Phunkhang P."/>
            <person name="Pierre F."/>
            <person name="Priest M."/>
            <person name="Raghuraman S."/>
            <person name="Rege F."/>
            <person name="Reyes R."/>
            <person name="Rise C."/>
            <person name="Rogov P."/>
            <person name="Ross K."/>
            <person name="Ryan E."/>
            <person name="Settipalli S."/>
            <person name="Shea T."/>
            <person name="Sherpa N."/>
            <person name="Shi L."/>
            <person name="Shih D."/>
            <person name="Sparrow T."/>
            <person name="Spaulding J."/>
            <person name="Stalker J."/>
            <person name="Stange-Thomann N."/>
            <person name="Stavropoulos S."/>
            <person name="Stone C."/>
            <person name="Strader C."/>
            <person name="Tesfaye S."/>
            <person name="Thomson T."/>
            <person name="Thoulutsang Y."/>
            <person name="Thoulutsang D."/>
            <person name="Topham K."/>
            <person name="Topping I."/>
            <person name="Tsamla T."/>
            <person name="Vassiliev H."/>
            <person name="Vo A."/>
            <person name="Wangchuk T."/>
            <person name="Wangdi T."/>
            <person name="Weiand M."/>
            <person name="Wilkinson J."/>
            <person name="Wilson A."/>
            <person name="Yadav S."/>
            <person name="Young G."/>
            <person name="Yu Q."/>
            <person name="Zembek L."/>
            <person name="Zhong D."/>
            <person name="Zimmer A."/>
            <person name="Zwirko Z."/>
            <person name="Jaffe D.B."/>
            <person name="Alvarez P."/>
            <person name="Brockman W."/>
            <person name="Butler J."/>
            <person name="Chin C."/>
            <person name="Gnerre S."/>
            <person name="Grabherr M."/>
            <person name="Kleber M."/>
            <person name="Mauceli E."/>
            <person name="MacCallum I."/>
        </authorList>
    </citation>
    <scope>NUCLEOTIDE SEQUENCE [LARGE SCALE GENOMIC DNA]</scope>
    <source>
        <strain evidence="4">Tucson 15287-2541.00</strain>
    </source>
</reference>
<dbReference type="PANTHER" id="PTHR19143:SF458">
    <property type="entry name" value="FIBRINOGEN C-TERMINAL DOMAIN-CONTAINING PROTEIN-RELATED"/>
    <property type="match status" value="1"/>
</dbReference>
<dbReference type="GO" id="GO:0005615">
    <property type="term" value="C:extracellular space"/>
    <property type="evidence" value="ECO:0007669"/>
    <property type="project" value="TreeGrafter"/>
</dbReference>
<dbReference type="SMART" id="SM00186">
    <property type="entry name" value="FBG"/>
    <property type="match status" value="1"/>
</dbReference>
<dbReference type="EMBL" id="CH916366">
    <property type="protein sequence ID" value="EDV97121.1"/>
    <property type="molecule type" value="Genomic_DNA"/>
</dbReference>
<feature type="coiled-coil region" evidence="1">
    <location>
        <begin position="153"/>
        <end position="229"/>
    </location>
</feature>
<keyword evidence="4" id="KW-1185">Reference proteome</keyword>
<dbReference type="InterPro" id="IPR002181">
    <property type="entry name" value="Fibrinogen_a/b/g_C_dom"/>
</dbReference>
<dbReference type="PANTHER" id="PTHR19143">
    <property type="entry name" value="FIBRINOGEN/TENASCIN/ANGIOPOEITIN"/>
    <property type="match status" value="1"/>
</dbReference>
<organism evidence="4">
    <name type="scientific">Drosophila grimshawi</name>
    <name type="common">Hawaiian fruit fly</name>
    <name type="synonym">Idiomyia grimshawi</name>
    <dbReference type="NCBI Taxonomy" id="7222"/>
    <lineage>
        <taxon>Eukaryota</taxon>
        <taxon>Metazoa</taxon>
        <taxon>Ecdysozoa</taxon>
        <taxon>Arthropoda</taxon>
        <taxon>Hexapoda</taxon>
        <taxon>Insecta</taxon>
        <taxon>Pterygota</taxon>
        <taxon>Neoptera</taxon>
        <taxon>Endopterygota</taxon>
        <taxon>Diptera</taxon>
        <taxon>Brachycera</taxon>
        <taxon>Muscomorpha</taxon>
        <taxon>Ephydroidea</taxon>
        <taxon>Drosophilidae</taxon>
        <taxon>Drosophila</taxon>
        <taxon>Hawaiian Drosophila</taxon>
    </lineage>
</organism>
<dbReference type="InterPro" id="IPR050373">
    <property type="entry name" value="Fibrinogen_C-term_domain"/>
</dbReference>
<dbReference type="InterPro" id="IPR036056">
    <property type="entry name" value="Fibrinogen-like_C"/>
</dbReference>
<sequence length="396" mass="46412">MKISQYKSDSIKNLREQIYKGLRQQIINKDSELKRQKLDQQNVYETIIQELRNRTARQDSEIKELQKKLVNQNENVATIQELRNQIDLYKSNNDNLQSIRSELNSLQSIRNELKNLQSIRNELNKLNSQKCEECTSDLISKQKLQIESDAIKSKEFQKQLEEQKKNIDQKNQEISKLKDHINSEAVKSKEFQIQLEKDKKSIEEKNQQISQLQNDVNKSDVKLEDLKEVNCTSFGDAPCVHKISFSNYSFDVLCDSETAGPGWIVIQQRINGKEDFNRSWTTYREGFGSFNDDFFLGLEKIHRLTSYKPHELYVHLENFEGKIEFARYQQFAIAGESDEYKLSFSGFSGNDMDMLSIYNNNKKFLTYDRDNDGWKDGNCALKYLGGWWYPNFCGVT</sequence>
<gene>
    <name evidence="3" type="primary">Dgri\GH16654</name>
    <name evidence="3" type="ORF">Dgri_GH16654</name>
</gene>
<dbReference type="InParanoid" id="B4J2V1"/>
<dbReference type="Gene3D" id="3.90.215.10">
    <property type="entry name" value="Gamma Fibrinogen, chain A, domain 1"/>
    <property type="match status" value="1"/>
</dbReference>
<evidence type="ECO:0000313" key="3">
    <source>
        <dbReference type="EMBL" id="EDV97121.1"/>
    </source>
</evidence>
<dbReference type="InterPro" id="IPR014716">
    <property type="entry name" value="Fibrinogen_a/b/g_C_1"/>
</dbReference>
<dbReference type="Pfam" id="PF00147">
    <property type="entry name" value="Fibrinogen_C"/>
    <property type="match status" value="1"/>
</dbReference>
<dbReference type="Proteomes" id="UP000001070">
    <property type="component" value="Unassembled WGS sequence"/>
</dbReference>
<dbReference type="OrthoDB" id="7871885at2759"/>
<feature type="coiled-coil region" evidence="1">
    <location>
        <begin position="48"/>
        <end position="129"/>
    </location>
</feature>
<proteinExistence type="predicted"/>
<evidence type="ECO:0000313" key="4">
    <source>
        <dbReference type="Proteomes" id="UP000001070"/>
    </source>
</evidence>
<protein>
    <submittedName>
        <fullName evidence="3">GH16654</fullName>
    </submittedName>
</protein>
<evidence type="ECO:0000259" key="2">
    <source>
        <dbReference type="PROSITE" id="PS51406"/>
    </source>
</evidence>
<keyword evidence="1" id="KW-0175">Coiled coil</keyword>
<dbReference type="HOGENOM" id="CLU_696910_0_0_1"/>